<gene>
    <name evidence="1" type="ORF">CHC_T00001701001</name>
</gene>
<dbReference type="RefSeq" id="XP_005712603.1">
    <property type="nucleotide sequence ID" value="XM_005712546.1"/>
</dbReference>
<dbReference type="EMBL" id="HG001587">
    <property type="protein sequence ID" value="CDF32802.1"/>
    <property type="molecule type" value="Genomic_DNA"/>
</dbReference>
<sequence length="39" mass="4168">MIVVVRGEGMAYGEPGGRGGGDFEMLGSATRYVTKFKGW</sequence>
<dbReference type="Proteomes" id="UP000012073">
    <property type="component" value="Unassembled WGS sequence"/>
</dbReference>
<proteinExistence type="predicted"/>
<reference evidence="2" key="1">
    <citation type="journal article" date="2013" name="Proc. Natl. Acad. Sci. U.S.A.">
        <title>Genome structure and metabolic features in the red seaweed Chondrus crispus shed light on evolution of the Archaeplastida.</title>
        <authorList>
            <person name="Collen J."/>
            <person name="Porcel B."/>
            <person name="Carre W."/>
            <person name="Ball S.G."/>
            <person name="Chaparro C."/>
            <person name="Tonon T."/>
            <person name="Barbeyron T."/>
            <person name="Michel G."/>
            <person name="Noel B."/>
            <person name="Valentin K."/>
            <person name="Elias M."/>
            <person name="Artiguenave F."/>
            <person name="Arun A."/>
            <person name="Aury J.M."/>
            <person name="Barbosa-Neto J.F."/>
            <person name="Bothwell J.H."/>
            <person name="Bouget F.Y."/>
            <person name="Brillet L."/>
            <person name="Cabello-Hurtado F."/>
            <person name="Capella-Gutierrez S."/>
            <person name="Charrier B."/>
            <person name="Cladiere L."/>
            <person name="Cock J.M."/>
            <person name="Coelho S.M."/>
            <person name="Colleoni C."/>
            <person name="Czjzek M."/>
            <person name="Da Silva C."/>
            <person name="Delage L."/>
            <person name="Denoeud F."/>
            <person name="Deschamps P."/>
            <person name="Dittami S.M."/>
            <person name="Gabaldon T."/>
            <person name="Gachon C.M."/>
            <person name="Groisillier A."/>
            <person name="Herve C."/>
            <person name="Jabbari K."/>
            <person name="Katinka M."/>
            <person name="Kloareg B."/>
            <person name="Kowalczyk N."/>
            <person name="Labadie K."/>
            <person name="Leblanc C."/>
            <person name="Lopez P.J."/>
            <person name="McLachlan D.H."/>
            <person name="Meslet-Cladiere L."/>
            <person name="Moustafa A."/>
            <person name="Nehr Z."/>
            <person name="Nyvall Collen P."/>
            <person name="Panaud O."/>
            <person name="Partensky F."/>
            <person name="Poulain J."/>
            <person name="Rensing S.A."/>
            <person name="Rousvoal S."/>
            <person name="Samson G."/>
            <person name="Symeonidi A."/>
            <person name="Weissenbach J."/>
            <person name="Zambounis A."/>
            <person name="Wincker P."/>
            <person name="Boyen C."/>
        </authorList>
    </citation>
    <scope>NUCLEOTIDE SEQUENCE [LARGE SCALE GENOMIC DNA]</scope>
    <source>
        <strain evidence="2">cv. Stackhouse</strain>
    </source>
</reference>
<dbReference type="GeneID" id="17320320"/>
<dbReference type="Gramene" id="CDF32802">
    <property type="protein sequence ID" value="CDF32802"/>
    <property type="gene ID" value="CHC_T00001701001"/>
</dbReference>
<dbReference type="KEGG" id="ccp:CHC_T00001701001"/>
<protein>
    <submittedName>
        <fullName evidence="1">Uncharacterized protein</fullName>
    </submittedName>
</protein>
<name>R7Q2J0_CHOCR</name>
<accession>R7Q2J0</accession>
<evidence type="ECO:0000313" key="2">
    <source>
        <dbReference type="Proteomes" id="UP000012073"/>
    </source>
</evidence>
<dbReference type="AlphaFoldDB" id="R7Q2J0"/>
<evidence type="ECO:0000313" key="1">
    <source>
        <dbReference type="EMBL" id="CDF32802.1"/>
    </source>
</evidence>
<organism evidence="1 2">
    <name type="scientific">Chondrus crispus</name>
    <name type="common">Carrageen Irish moss</name>
    <name type="synonym">Polymorpha crispa</name>
    <dbReference type="NCBI Taxonomy" id="2769"/>
    <lineage>
        <taxon>Eukaryota</taxon>
        <taxon>Rhodophyta</taxon>
        <taxon>Florideophyceae</taxon>
        <taxon>Rhodymeniophycidae</taxon>
        <taxon>Gigartinales</taxon>
        <taxon>Gigartinaceae</taxon>
        <taxon>Chondrus</taxon>
    </lineage>
</organism>
<keyword evidence="2" id="KW-1185">Reference proteome</keyword>